<accession>A0ACB6FGQ3</accession>
<proteinExistence type="predicted"/>
<evidence type="ECO:0000313" key="1">
    <source>
        <dbReference type="EMBL" id="KAB2103616.1"/>
    </source>
</evidence>
<reference evidence="1 2" key="1">
    <citation type="journal article" date="2019" name="bioRxiv">
        <title>Genomics, evolutionary history and diagnostics of the Alternaria alternata species group including apple and Asian pear pathotypes.</title>
        <authorList>
            <person name="Armitage A.D."/>
            <person name="Cockerton H.M."/>
            <person name="Sreenivasaprasad S."/>
            <person name="Woodhall J.W."/>
            <person name="Lane C.R."/>
            <person name="Harrison R.J."/>
            <person name="Clarkson J.P."/>
        </authorList>
    </citation>
    <scope>NUCLEOTIDE SEQUENCE [LARGE SCALE GENOMIC DNA]</scope>
    <source>
        <strain evidence="1 2">FERA 650</strain>
    </source>
</reference>
<protein>
    <submittedName>
        <fullName evidence="1">Uncharacterized protein</fullName>
    </submittedName>
</protein>
<keyword evidence="2" id="KW-1185">Reference proteome</keyword>
<sequence>MLTHKRIPGGNGANEIAEIEKDVFYVNGGNYTFETGPIIGTYGVWKLDLRGQSPEISLVTMLPDVRIANGIARLDAADNTFVIISDSIAGSIIRVNVKIGEYMTVIQMDEILPQPGFPTGVSVLRNYESYLYINVTWLASE</sequence>
<name>A0ACB6FGQ3_9PLEO</name>
<gene>
    <name evidence="1" type="ORF">AG0111_0g8569</name>
</gene>
<evidence type="ECO:0000313" key="2">
    <source>
        <dbReference type="Proteomes" id="UP000293547"/>
    </source>
</evidence>
<comment type="caution">
    <text evidence="1">The sequence shown here is derived from an EMBL/GenBank/DDBJ whole genome shotgun (WGS) entry which is preliminary data.</text>
</comment>
<dbReference type="EMBL" id="PDWZ02000008">
    <property type="protein sequence ID" value="KAB2103616.1"/>
    <property type="molecule type" value="Genomic_DNA"/>
</dbReference>
<organism evidence="1 2">
    <name type="scientific">Alternaria gaisen</name>
    <dbReference type="NCBI Taxonomy" id="167740"/>
    <lineage>
        <taxon>Eukaryota</taxon>
        <taxon>Fungi</taxon>
        <taxon>Dikarya</taxon>
        <taxon>Ascomycota</taxon>
        <taxon>Pezizomycotina</taxon>
        <taxon>Dothideomycetes</taxon>
        <taxon>Pleosporomycetidae</taxon>
        <taxon>Pleosporales</taxon>
        <taxon>Pleosporineae</taxon>
        <taxon>Pleosporaceae</taxon>
        <taxon>Alternaria</taxon>
        <taxon>Alternaria sect. Alternaria</taxon>
    </lineage>
</organism>
<dbReference type="Proteomes" id="UP000293547">
    <property type="component" value="Unassembled WGS sequence"/>
</dbReference>